<name>A0A0L0P3Y3_CANAR</name>
<dbReference type="Proteomes" id="UP000037122">
    <property type="component" value="Unassembled WGS sequence"/>
</dbReference>
<feature type="compositionally biased region" description="Basic residues" evidence="1">
    <location>
        <begin position="24"/>
        <end position="38"/>
    </location>
</feature>
<evidence type="ECO:0000313" key="2">
    <source>
        <dbReference type="EMBL" id="KNE01078.1"/>
    </source>
</evidence>
<reference evidence="3" key="1">
    <citation type="journal article" date="2015" name="BMC Genomics">
        <title>Draft genome of a commonly misdiagnosed multidrug resistant pathogen Candida auris.</title>
        <authorList>
            <person name="Chatterjee S."/>
            <person name="Alampalli S.V."/>
            <person name="Nageshan R.K."/>
            <person name="Chettiar S.T."/>
            <person name="Joshi S."/>
            <person name="Tatu U.S."/>
        </authorList>
    </citation>
    <scope>NUCLEOTIDE SEQUENCE [LARGE SCALE GENOMIC DNA]</scope>
    <source>
        <strain evidence="3">6684</strain>
    </source>
</reference>
<proteinExistence type="predicted"/>
<gene>
    <name evidence="2" type="ORF">QG37_01951</name>
</gene>
<evidence type="ECO:0000313" key="3">
    <source>
        <dbReference type="Proteomes" id="UP000037122"/>
    </source>
</evidence>
<protein>
    <submittedName>
        <fullName evidence="2">Uncharacterized protein</fullName>
    </submittedName>
</protein>
<organism evidence="2 3">
    <name type="scientific">Candidozyma auris</name>
    <name type="common">Yeast</name>
    <name type="synonym">Candida auris</name>
    <dbReference type="NCBI Taxonomy" id="498019"/>
    <lineage>
        <taxon>Eukaryota</taxon>
        <taxon>Fungi</taxon>
        <taxon>Dikarya</taxon>
        <taxon>Ascomycota</taxon>
        <taxon>Saccharomycotina</taxon>
        <taxon>Pichiomycetes</taxon>
        <taxon>Metschnikowiaceae</taxon>
        <taxon>Candidozyma</taxon>
    </lineage>
</organism>
<evidence type="ECO:0000256" key="1">
    <source>
        <dbReference type="SAM" id="MobiDB-lite"/>
    </source>
</evidence>
<dbReference type="AlphaFoldDB" id="A0A0L0P3Y3"/>
<dbReference type="EMBL" id="LGST01000016">
    <property type="protein sequence ID" value="KNE01078.1"/>
    <property type="molecule type" value="Genomic_DNA"/>
</dbReference>
<accession>A0A0L0P3Y3</accession>
<feature type="region of interest" description="Disordered" evidence="1">
    <location>
        <begin position="1"/>
        <end position="38"/>
    </location>
</feature>
<sequence length="38" mass="4625">MMMMRTSDGQPAGSRVAEWERYRRQQHMKRGAVRKWES</sequence>
<dbReference type="VEuPathDB" id="FungiDB:QG37_01951"/>
<comment type="caution">
    <text evidence="2">The sequence shown here is derived from an EMBL/GenBank/DDBJ whole genome shotgun (WGS) entry which is preliminary data.</text>
</comment>